<reference evidence="2" key="1">
    <citation type="submission" date="2018-01" db="EMBL/GenBank/DDBJ databases">
        <title>An insight into the sialome of Amazonian anophelines.</title>
        <authorList>
            <person name="Ribeiro J.M."/>
            <person name="Scarpassa V."/>
            <person name="Calvo E."/>
        </authorList>
    </citation>
    <scope>NUCLEOTIDE SEQUENCE</scope>
    <source>
        <tissue evidence="2">Salivary glands</tissue>
    </source>
</reference>
<name>A0A2M3ZLD1_9DIPT</name>
<evidence type="ECO:0000313" key="2">
    <source>
        <dbReference type="EMBL" id="MBW29339.1"/>
    </source>
</evidence>
<feature type="transmembrane region" description="Helical" evidence="1">
    <location>
        <begin position="94"/>
        <end position="118"/>
    </location>
</feature>
<organism evidence="2">
    <name type="scientific">Anopheles braziliensis</name>
    <dbReference type="NCBI Taxonomy" id="58242"/>
    <lineage>
        <taxon>Eukaryota</taxon>
        <taxon>Metazoa</taxon>
        <taxon>Ecdysozoa</taxon>
        <taxon>Arthropoda</taxon>
        <taxon>Hexapoda</taxon>
        <taxon>Insecta</taxon>
        <taxon>Pterygota</taxon>
        <taxon>Neoptera</taxon>
        <taxon>Endopterygota</taxon>
        <taxon>Diptera</taxon>
        <taxon>Nematocera</taxon>
        <taxon>Culicoidea</taxon>
        <taxon>Culicidae</taxon>
        <taxon>Anophelinae</taxon>
        <taxon>Anopheles</taxon>
    </lineage>
</organism>
<protein>
    <submittedName>
        <fullName evidence="2">Uncharacterized protein</fullName>
    </submittedName>
</protein>
<dbReference type="AlphaFoldDB" id="A0A2M3ZLD1"/>
<keyword evidence="1" id="KW-0812">Transmembrane</keyword>
<keyword evidence="1" id="KW-1133">Transmembrane helix</keyword>
<sequence>MFYTFHFVFSKYMFRIPFFSAVFFTVYCSNKSQGHFRGCRKYNAATRGRPLRRSLSMIFFKHGEHGFSFCVPPLNAPTLVEGWTKIVSHCLLDFPFFFSLSVIYECVGVLWVCMRVYVCVERCYCMLSVLHQNQTQRYMHLSRAALPLILARANVIEVSKLKMFVLHSEILSYSSSSQTFYYLQCMDKIERS</sequence>
<accession>A0A2M3ZLD1</accession>
<feature type="transmembrane region" description="Helical" evidence="1">
    <location>
        <begin position="12"/>
        <end position="30"/>
    </location>
</feature>
<dbReference type="EMBL" id="GGFM01008588">
    <property type="protein sequence ID" value="MBW29339.1"/>
    <property type="molecule type" value="Transcribed_RNA"/>
</dbReference>
<evidence type="ECO:0000256" key="1">
    <source>
        <dbReference type="SAM" id="Phobius"/>
    </source>
</evidence>
<proteinExistence type="predicted"/>
<keyword evidence="1" id="KW-0472">Membrane</keyword>